<keyword evidence="5" id="KW-0067">ATP-binding</keyword>
<dbReference type="FunFam" id="1.20.1560.10:FF:000329">
    <property type="entry name" value="p-loop containing nucleoside triphosphate hydrolase protein"/>
    <property type="match status" value="1"/>
</dbReference>
<dbReference type="Gene3D" id="3.40.50.300">
    <property type="entry name" value="P-loop containing nucleotide triphosphate hydrolases"/>
    <property type="match status" value="2"/>
</dbReference>
<feature type="transmembrane region" description="Helical" evidence="9">
    <location>
        <begin position="270"/>
        <end position="292"/>
    </location>
</feature>
<reference evidence="12" key="2">
    <citation type="submission" date="2023-06" db="EMBL/GenBank/DDBJ databases">
        <authorList>
            <consortium name="Lawrence Berkeley National Laboratory"/>
            <person name="Haridas S."/>
            <person name="Hensen N."/>
            <person name="Bonometti L."/>
            <person name="Westerberg I."/>
            <person name="Brannstrom I.O."/>
            <person name="Guillou S."/>
            <person name="Cros-Aarteil S."/>
            <person name="Calhoun S."/>
            <person name="Kuo A."/>
            <person name="Mondo S."/>
            <person name="Pangilinan J."/>
            <person name="Riley R."/>
            <person name="LaButti K."/>
            <person name="Andreopoulos B."/>
            <person name="Lipzen A."/>
            <person name="Chen C."/>
            <person name="Yanf M."/>
            <person name="Daum C."/>
            <person name="Ng V."/>
            <person name="Clum A."/>
            <person name="Steindorff A."/>
            <person name="Ohm R."/>
            <person name="Martin F."/>
            <person name="Silar P."/>
            <person name="Natvig D."/>
            <person name="Lalanne C."/>
            <person name="Gautier V."/>
            <person name="Ament-velasquez S.L."/>
            <person name="Kruys A."/>
            <person name="Hutchinson M.I."/>
            <person name="Powell A.J."/>
            <person name="Barry K."/>
            <person name="Miller A.N."/>
            <person name="Grigoriev I.V."/>
            <person name="Debuchy R."/>
            <person name="Gladieux P."/>
            <person name="Thoren M.H."/>
            <person name="Johannesson H."/>
        </authorList>
    </citation>
    <scope>NUCLEOTIDE SEQUENCE</scope>
    <source>
        <strain evidence="12">CBS 232.78</strain>
    </source>
</reference>
<evidence type="ECO:0000259" key="11">
    <source>
        <dbReference type="PROSITE" id="PS50929"/>
    </source>
</evidence>
<accession>A0AAE0P7D9</accession>
<feature type="region of interest" description="Disordered" evidence="8">
    <location>
        <begin position="531"/>
        <end position="553"/>
    </location>
</feature>
<dbReference type="Pfam" id="PF00664">
    <property type="entry name" value="ABC_membrane"/>
    <property type="match status" value="2"/>
</dbReference>
<feature type="transmembrane region" description="Helical" evidence="9">
    <location>
        <begin position="825"/>
        <end position="849"/>
    </location>
</feature>
<feature type="transmembrane region" description="Helical" evidence="9">
    <location>
        <begin position="37"/>
        <end position="57"/>
    </location>
</feature>
<dbReference type="CDD" id="cd18579">
    <property type="entry name" value="ABC_6TM_ABCC_D1"/>
    <property type="match status" value="1"/>
</dbReference>
<dbReference type="InterPro" id="IPR003439">
    <property type="entry name" value="ABC_transporter-like_ATP-bd"/>
</dbReference>
<dbReference type="SUPFAM" id="SSF90123">
    <property type="entry name" value="ABC transporter transmembrane region"/>
    <property type="match status" value="2"/>
</dbReference>
<reference evidence="12" key="1">
    <citation type="journal article" date="2023" name="Mol. Phylogenet. Evol.">
        <title>Genome-scale phylogeny and comparative genomics of the fungal order Sordariales.</title>
        <authorList>
            <person name="Hensen N."/>
            <person name="Bonometti L."/>
            <person name="Westerberg I."/>
            <person name="Brannstrom I.O."/>
            <person name="Guillou S."/>
            <person name="Cros-Aarteil S."/>
            <person name="Calhoun S."/>
            <person name="Haridas S."/>
            <person name="Kuo A."/>
            <person name="Mondo S."/>
            <person name="Pangilinan J."/>
            <person name="Riley R."/>
            <person name="LaButti K."/>
            <person name="Andreopoulos B."/>
            <person name="Lipzen A."/>
            <person name="Chen C."/>
            <person name="Yan M."/>
            <person name="Daum C."/>
            <person name="Ng V."/>
            <person name="Clum A."/>
            <person name="Steindorff A."/>
            <person name="Ohm R.A."/>
            <person name="Martin F."/>
            <person name="Silar P."/>
            <person name="Natvig D.O."/>
            <person name="Lalanne C."/>
            <person name="Gautier V."/>
            <person name="Ament-Velasquez S.L."/>
            <person name="Kruys A."/>
            <person name="Hutchinson M.I."/>
            <person name="Powell A.J."/>
            <person name="Barry K."/>
            <person name="Miller A.N."/>
            <person name="Grigoriev I.V."/>
            <person name="Debuchy R."/>
            <person name="Gladieux P."/>
            <person name="Hiltunen Thoren M."/>
            <person name="Johannesson H."/>
        </authorList>
    </citation>
    <scope>NUCLEOTIDE SEQUENCE</scope>
    <source>
        <strain evidence="12">CBS 232.78</strain>
    </source>
</reference>
<evidence type="ECO:0000256" key="7">
    <source>
        <dbReference type="ARBA" id="ARBA00023136"/>
    </source>
</evidence>
<dbReference type="EMBL" id="JAULSW010000001">
    <property type="protein sequence ID" value="KAK3394647.1"/>
    <property type="molecule type" value="Genomic_DNA"/>
</dbReference>
<comment type="caution">
    <text evidence="12">The sequence shown here is derived from an EMBL/GenBank/DDBJ whole genome shotgun (WGS) entry which is preliminary data.</text>
</comment>
<protein>
    <submittedName>
        <fullName evidence="12">ABC transporter type 1, transmembrane domain-containing protein</fullName>
    </submittedName>
</protein>
<feature type="domain" description="ABC transporter" evidence="10">
    <location>
        <begin position="556"/>
        <end position="787"/>
    </location>
</feature>
<feature type="transmembrane region" description="Helical" evidence="9">
    <location>
        <begin position="99"/>
        <end position="116"/>
    </location>
</feature>
<evidence type="ECO:0000256" key="1">
    <source>
        <dbReference type="ARBA" id="ARBA00004141"/>
    </source>
</evidence>
<dbReference type="GO" id="GO:0140359">
    <property type="term" value="F:ABC-type transporter activity"/>
    <property type="evidence" value="ECO:0007669"/>
    <property type="project" value="InterPro"/>
</dbReference>
<evidence type="ECO:0000256" key="4">
    <source>
        <dbReference type="ARBA" id="ARBA00022741"/>
    </source>
</evidence>
<evidence type="ECO:0000256" key="9">
    <source>
        <dbReference type="SAM" id="Phobius"/>
    </source>
</evidence>
<keyword evidence="7 9" id="KW-0472">Membrane</keyword>
<dbReference type="CDD" id="cd18580">
    <property type="entry name" value="ABC_6TM_ABCC_D2"/>
    <property type="match status" value="1"/>
</dbReference>
<dbReference type="PROSITE" id="PS50929">
    <property type="entry name" value="ABC_TM1F"/>
    <property type="match status" value="2"/>
</dbReference>
<dbReference type="Proteomes" id="UP001285441">
    <property type="component" value="Unassembled WGS sequence"/>
</dbReference>
<dbReference type="InterPro" id="IPR044746">
    <property type="entry name" value="ABCC_6TM_D1"/>
</dbReference>
<feature type="domain" description="ABC transmembrane type-1" evidence="11">
    <location>
        <begin position="241"/>
        <end position="515"/>
    </location>
</feature>
<evidence type="ECO:0000256" key="5">
    <source>
        <dbReference type="ARBA" id="ARBA00022840"/>
    </source>
</evidence>
<dbReference type="InterPro" id="IPR036640">
    <property type="entry name" value="ABC1_TM_sf"/>
</dbReference>
<dbReference type="InterPro" id="IPR003593">
    <property type="entry name" value="AAA+_ATPase"/>
</dbReference>
<keyword evidence="6 9" id="KW-1133">Transmembrane helix</keyword>
<organism evidence="12 13">
    <name type="scientific">Podospora didyma</name>
    <dbReference type="NCBI Taxonomy" id="330526"/>
    <lineage>
        <taxon>Eukaryota</taxon>
        <taxon>Fungi</taxon>
        <taxon>Dikarya</taxon>
        <taxon>Ascomycota</taxon>
        <taxon>Pezizomycotina</taxon>
        <taxon>Sordariomycetes</taxon>
        <taxon>Sordariomycetidae</taxon>
        <taxon>Sordariales</taxon>
        <taxon>Podosporaceae</taxon>
        <taxon>Podospora</taxon>
    </lineage>
</organism>
<keyword evidence="3 9" id="KW-0812">Transmembrane</keyword>
<dbReference type="PROSITE" id="PS50893">
    <property type="entry name" value="ABC_TRANSPORTER_2"/>
    <property type="match status" value="2"/>
</dbReference>
<feature type="transmembrane region" description="Helical" evidence="9">
    <location>
        <begin position="1057"/>
        <end position="1078"/>
    </location>
</feature>
<dbReference type="SUPFAM" id="SSF52540">
    <property type="entry name" value="P-loop containing nucleoside triphosphate hydrolases"/>
    <property type="match status" value="2"/>
</dbReference>
<evidence type="ECO:0000259" key="10">
    <source>
        <dbReference type="PROSITE" id="PS50893"/>
    </source>
</evidence>
<evidence type="ECO:0000256" key="8">
    <source>
        <dbReference type="SAM" id="MobiDB-lite"/>
    </source>
</evidence>
<keyword evidence="2" id="KW-0813">Transport</keyword>
<feature type="transmembrane region" description="Helical" evidence="9">
    <location>
        <begin position="869"/>
        <end position="897"/>
    </location>
</feature>
<name>A0AAE0P7D9_9PEZI</name>
<feature type="transmembrane region" description="Helical" evidence="9">
    <location>
        <begin position="69"/>
        <end position="87"/>
    </location>
</feature>
<evidence type="ECO:0000256" key="6">
    <source>
        <dbReference type="ARBA" id="ARBA00022989"/>
    </source>
</evidence>
<feature type="domain" description="ABC transmembrane type-1" evidence="11">
    <location>
        <begin position="836"/>
        <end position="1110"/>
    </location>
</feature>
<dbReference type="Gene3D" id="1.20.1560.10">
    <property type="entry name" value="ABC transporter type 1, transmembrane domain"/>
    <property type="match status" value="2"/>
</dbReference>
<dbReference type="InterPro" id="IPR027417">
    <property type="entry name" value="P-loop_NTPase"/>
</dbReference>
<comment type="subcellular location">
    <subcellularLocation>
        <location evidence="1">Membrane</location>
        <topology evidence="1">Multi-pass membrane protein</topology>
    </subcellularLocation>
</comment>
<feature type="domain" description="ABC transporter" evidence="10">
    <location>
        <begin position="1149"/>
        <end position="1450"/>
    </location>
</feature>
<proteinExistence type="predicted"/>
<evidence type="ECO:0000313" key="13">
    <source>
        <dbReference type="Proteomes" id="UP001285441"/>
    </source>
</evidence>
<dbReference type="InterPro" id="IPR011527">
    <property type="entry name" value="ABC1_TM_dom"/>
</dbReference>
<dbReference type="PANTHER" id="PTHR24223:SF345">
    <property type="entry name" value="ABC MULTIDRUG TRANSPORTER (EUROFUNG)"/>
    <property type="match status" value="1"/>
</dbReference>
<keyword evidence="4" id="KW-0547">Nucleotide-binding</keyword>
<keyword evidence="13" id="KW-1185">Reference proteome</keyword>
<dbReference type="InterPro" id="IPR017871">
    <property type="entry name" value="ABC_transporter-like_CS"/>
</dbReference>
<feature type="transmembrane region" description="Helical" evidence="9">
    <location>
        <begin position="229"/>
        <end position="249"/>
    </location>
</feature>
<gene>
    <name evidence="12" type="ORF">B0H63DRAFT_491902</name>
</gene>
<feature type="transmembrane region" description="Helical" evidence="9">
    <location>
        <begin position="6"/>
        <end position="25"/>
    </location>
</feature>
<evidence type="ECO:0000256" key="2">
    <source>
        <dbReference type="ARBA" id="ARBA00022448"/>
    </source>
</evidence>
<dbReference type="SMART" id="SM00382">
    <property type="entry name" value="AAA"/>
    <property type="match status" value="2"/>
</dbReference>
<dbReference type="GO" id="GO:0016020">
    <property type="term" value="C:membrane"/>
    <property type="evidence" value="ECO:0007669"/>
    <property type="project" value="UniProtKB-SubCell"/>
</dbReference>
<evidence type="ECO:0000313" key="12">
    <source>
        <dbReference type="EMBL" id="KAK3394647.1"/>
    </source>
</evidence>
<dbReference type="InterPro" id="IPR044726">
    <property type="entry name" value="ABCC_6TM_D2"/>
</dbReference>
<sequence>MDRIVFLISVIVSVSFLLLLPHRLWQLSQRRVETRDSWHGHVKAILAVVFYCLQITAELVAPNRFASPLLATASPIAAAGLIFLSRLEHKRSVRPSDLILIYLVSSLVCDVVQLMVPSLQPLDGCTGIVLRTQAVAKSLLIVTESLAKDSTLLDGGQPVPPEEKSSIFGRVFFLWVNPVLVDGYSTRLGSHNLPNIDHALSSEALRAAILRAWTETLSTSLPLILAKSLFTPFLSVILPRLCLLAFRYGQPLLISFAIRFVQSANETQDMGSFVILAAIFVYTGLAISTAVYQHGLNRLQVMIRGTLVGLLHEHSLAAPSELYGDGKVLSLATTEVEALETTAVMFHETWAQALEVIVGTYLLARQVGWLWPVPHVIIIVCSQISRYVAKNLKSRQTAWNFATQKRISMTTAVLGSVKSIKMLGIQDAIEEQILSLRHQELEKAKQVRWMMVIYNASANALGMFAPVSTIVLFAILATLSGRSLDTETAFPTIAILALVTHSANMVMTYVPRAVAAYASFERLQTSLQGARFDSPQEEAPRISSSRHSSSHPEPAISIRNLVVPSNHSGGKNILDGLNMEVLQGMVVACSGPVGGGKTVLVRTILGEIIPLATGMIKLSTRRVAYCAQTPWLPNQTIKQIIYGPAMDLDANPAWYTTVIRACCLEQDLAIVPGGDGTLVGGQGINLSGGQRQRMALARAVFQRCEIVVLDDPFSSLDGRTEEQIVQNLFGPEGLFRTLNTTVFWITNSTHHFEVADYVIILDGNIQEEGHWSQLKVKNHQIAKLIHHDDYDTPHPNEDTRRVTKAAAGNVSDASNANGDLSLYGYYFASAGVANVAFMMACNASCAFFMTFPQYWVKWWTQDEGNNTAFFVTGYALLYLMAWVSTNGIMSSTILRVAPNSGLSLHRRLLETILRAPLFYFSSTDIGVILNHFSQDIQFVDKQLASSMSALATQVFKLLVQVSILSTDQPIITITLPFCAAIVYVIQKVYLRTSRQLRVIELESRSAVYSNLLETTRGVETIRAFGWQREMAAENMRSLDLSQRPWYLLLCLQRWLNIVLDLFVAGVAVGMITLCVVLKGTTTGGQVGVALTVILVTNTTLLRLVESWTNVDISLGAIVRLRNVERDTPQEDGAHHGEDVMVGWPSAGKVKLDNISASYNENSQALINVNLEITPGQTVVICGRTGSGKSSFLLSLLGLLNIQSGTITVDGIDLSQVPKATIRGRCFVTISQDAFFLPDASLRFNIDPSGMVDDDELVGILRRAGLWLHLASGLLSPSGEHTHVEEAEALIGDGICDSDDGSGRLSNEIHDISSTRSGAVLDKPLSLLPTLSGGQTQLLALARGVAQVKAASRTDRPGHFNHPYSDNASPTKPIVLLDEVTSSLDAVTETAVYDMLLDEFTNRGHTAIMVTHKLGAFAARMRPGRDVVVWMNNGRVESVSPTITTPSSPHLV</sequence>
<dbReference type="GO" id="GO:0005524">
    <property type="term" value="F:ATP binding"/>
    <property type="evidence" value="ECO:0007669"/>
    <property type="project" value="UniProtKB-KW"/>
</dbReference>
<dbReference type="InterPro" id="IPR050173">
    <property type="entry name" value="ABC_transporter_C-like"/>
</dbReference>
<dbReference type="GO" id="GO:0016887">
    <property type="term" value="F:ATP hydrolysis activity"/>
    <property type="evidence" value="ECO:0007669"/>
    <property type="project" value="InterPro"/>
</dbReference>
<dbReference type="PANTHER" id="PTHR24223">
    <property type="entry name" value="ATP-BINDING CASSETTE SUB-FAMILY C"/>
    <property type="match status" value="1"/>
</dbReference>
<feature type="transmembrane region" description="Helical" evidence="9">
    <location>
        <begin position="489"/>
        <end position="510"/>
    </location>
</feature>
<evidence type="ECO:0000256" key="3">
    <source>
        <dbReference type="ARBA" id="ARBA00022692"/>
    </source>
</evidence>
<dbReference type="Pfam" id="PF00005">
    <property type="entry name" value="ABC_tran"/>
    <property type="match status" value="2"/>
</dbReference>
<dbReference type="PROSITE" id="PS00211">
    <property type="entry name" value="ABC_TRANSPORTER_1"/>
    <property type="match status" value="1"/>
</dbReference>
<feature type="transmembrane region" description="Helical" evidence="9">
    <location>
        <begin position="452"/>
        <end position="477"/>
    </location>
</feature>
<feature type="transmembrane region" description="Helical" evidence="9">
    <location>
        <begin position="369"/>
        <end position="389"/>
    </location>
</feature>